<dbReference type="InterPro" id="IPR050832">
    <property type="entry name" value="Bact_Acetyltransf"/>
</dbReference>
<evidence type="ECO:0000313" key="4">
    <source>
        <dbReference type="EMBL" id="MRX79548.1"/>
    </source>
</evidence>
<keyword evidence="2" id="KW-0012">Acyltransferase</keyword>
<dbReference type="PROSITE" id="PS51186">
    <property type="entry name" value="GNAT"/>
    <property type="match status" value="1"/>
</dbReference>
<dbReference type="GO" id="GO:0016747">
    <property type="term" value="F:acyltransferase activity, transferring groups other than amino-acyl groups"/>
    <property type="evidence" value="ECO:0007669"/>
    <property type="project" value="InterPro"/>
</dbReference>
<name>A0A7K0G6X9_9ACTN</name>
<dbReference type="InterPro" id="IPR016181">
    <property type="entry name" value="Acyl_CoA_acyltransferase"/>
</dbReference>
<accession>A0A7K0G6X9</accession>
<dbReference type="PANTHER" id="PTHR43877">
    <property type="entry name" value="AMINOALKYLPHOSPHONATE N-ACETYLTRANSFERASE-RELATED-RELATED"/>
    <property type="match status" value="1"/>
</dbReference>
<keyword evidence="1 4" id="KW-0808">Transferase</keyword>
<dbReference type="Gene3D" id="3.40.630.30">
    <property type="match status" value="1"/>
</dbReference>
<gene>
    <name evidence="4" type="ORF">GJE22_02850</name>
</gene>
<reference evidence="5" key="1">
    <citation type="submission" date="2019-08" db="EMBL/GenBank/DDBJ databases">
        <title>Arthrobacter sp. nov., isolated from plateau pika and Tibetan wild ass.</title>
        <authorList>
            <person name="Ge Y."/>
        </authorList>
    </citation>
    <scope>NUCLEOTIDE SEQUENCE [LARGE SCALE GENOMIC DNA]</scope>
    <source>
        <strain evidence="5">HF-1365</strain>
    </source>
</reference>
<dbReference type="AlphaFoldDB" id="A0A7K0G6X9"/>
<proteinExistence type="predicted"/>
<evidence type="ECO:0000259" key="3">
    <source>
        <dbReference type="PROSITE" id="PS51186"/>
    </source>
</evidence>
<protein>
    <submittedName>
        <fullName evidence="4">GNAT family N-acetyltransferase</fullName>
    </submittedName>
</protein>
<dbReference type="PANTHER" id="PTHR43877:SF2">
    <property type="entry name" value="AMINOALKYLPHOSPHONATE N-ACETYLTRANSFERASE-RELATED"/>
    <property type="match status" value="1"/>
</dbReference>
<dbReference type="EMBL" id="VTFZ01000002">
    <property type="protein sequence ID" value="MRX79548.1"/>
    <property type="molecule type" value="Genomic_DNA"/>
</dbReference>
<dbReference type="Proteomes" id="UP000470010">
    <property type="component" value="Unassembled WGS sequence"/>
</dbReference>
<keyword evidence="5" id="KW-1185">Reference proteome</keyword>
<dbReference type="SUPFAM" id="SSF55729">
    <property type="entry name" value="Acyl-CoA N-acyltransferases (Nat)"/>
    <property type="match status" value="1"/>
</dbReference>
<organism evidence="4 5">
    <name type="scientific">Enorma shizhengliae</name>
    <dbReference type="NCBI Taxonomy" id="2606615"/>
    <lineage>
        <taxon>Bacteria</taxon>
        <taxon>Bacillati</taxon>
        <taxon>Actinomycetota</taxon>
        <taxon>Coriobacteriia</taxon>
        <taxon>Coriobacteriales</taxon>
        <taxon>Coriobacteriaceae</taxon>
        <taxon>Enorma</taxon>
    </lineage>
</organism>
<evidence type="ECO:0000256" key="1">
    <source>
        <dbReference type="ARBA" id="ARBA00022679"/>
    </source>
</evidence>
<dbReference type="CDD" id="cd04301">
    <property type="entry name" value="NAT_SF"/>
    <property type="match status" value="1"/>
</dbReference>
<dbReference type="InterPro" id="IPR000182">
    <property type="entry name" value="GNAT_dom"/>
</dbReference>
<comment type="caution">
    <text evidence="4">The sequence shown here is derived from an EMBL/GenBank/DDBJ whole genome shotgun (WGS) entry which is preliminary data.</text>
</comment>
<evidence type="ECO:0000313" key="5">
    <source>
        <dbReference type="Proteomes" id="UP000470010"/>
    </source>
</evidence>
<dbReference type="Pfam" id="PF00583">
    <property type="entry name" value="Acetyltransf_1"/>
    <property type="match status" value="1"/>
</dbReference>
<evidence type="ECO:0000256" key="2">
    <source>
        <dbReference type="ARBA" id="ARBA00023315"/>
    </source>
</evidence>
<feature type="domain" description="N-acetyltransferase" evidence="3">
    <location>
        <begin position="7"/>
        <end position="205"/>
    </location>
</feature>
<sequence length="211" mass="22548">MRGGGAMDIVAATEHDLLAVERLYRDVADEMNGAPHDVWWDFGVHPTHEGLLEAAHSGNLFVATAQAPEEQLVDDGPECEAGRPVAGLGCKPSVLGAFVLDARQGADYSLASWLVDAPSGRVAVIHLLAVAPGARGRGVGRALLRAAVREARSRGAWSLRLDVFDNNAPAISAYRRAGFADLGIFDIEVGGGLRHPSHLMELDLRETDEKR</sequence>